<accession>A0ABU5I7Y5</accession>
<organism evidence="2 3">
    <name type="scientific">Fulvimarina uroteuthidis</name>
    <dbReference type="NCBI Taxonomy" id="3098149"/>
    <lineage>
        <taxon>Bacteria</taxon>
        <taxon>Pseudomonadati</taxon>
        <taxon>Pseudomonadota</taxon>
        <taxon>Alphaproteobacteria</taxon>
        <taxon>Hyphomicrobiales</taxon>
        <taxon>Aurantimonadaceae</taxon>
        <taxon>Fulvimarina</taxon>
    </lineage>
</organism>
<sequence length="74" mass="8005">MWFNHKTVIFGASKPRTPGTPAPSGKPRFTADPGREQLADLGLEANGSFATKATIASRILHECRFTGYRGETLA</sequence>
<reference evidence="2 3" key="1">
    <citation type="submission" date="2023-12" db="EMBL/GenBank/DDBJ databases">
        <title>Description of Novel Strain Fulvimarina sp. 2208YS6-2-32 isolated from Uroteuthis (Photololigo) edulis.</title>
        <authorList>
            <person name="Park J.-S."/>
        </authorList>
    </citation>
    <scope>NUCLEOTIDE SEQUENCE [LARGE SCALE GENOMIC DNA]</scope>
    <source>
        <strain evidence="2 3">2208YS6-2-32</strain>
    </source>
</reference>
<protein>
    <submittedName>
        <fullName evidence="2">Uncharacterized protein</fullName>
    </submittedName>
</protein>
<comment type="caution">
    <text evidence="2">The sequence shown here is derived from an EMBL/GenBank/DDBJ whole genome shotgun (WGS) entry which is preliminary data.</text>
</comment>
<evidence type="ECO:0000256" key="1">
    <source>
        <dbReference type="SAM" id="MobiDB-lite"/>
    </source>
</evidence>
<dbReference type="Proteomes" id="UP001294412">
    <property type="component" value="Unassembled WGS sequence"/>
</dbReference>
<dbReference type="RefSeq" id="WP_322189141.1">
    <property type="nucleotide sequence ID" value="NZ_JAXLPB010000009.1"/>
</dbReference>
<dbReference type="EMBL" id="JAXLPB010000009">
    <property type="protein sequence ID" value="MDY8111048.1"/>
    <property type="molecule type" value="Genomic_DNA"/>
</dbReference>
<gene>
    <name evidence="2" type="ORF">U0C82_18125</name>
</gene>
<proteinExistence type="predicted"/>
<evidence type="ECO:0000313" key="2">
    <source>
        <dbReference type="EMBL" id="MDY8111048.1"/>
    </source>
</evidence>
<feature type="region of interest" description="Disordered" evidence="1">
    <location>
        <begin position="11"/>
        <end position="30"/>
    </location>
</feature>
<name>A0ABU5I7Y5_9HYPH</name>
<evidence type="ECO:0000313" key="3">
    <source>
        <dbReference type="Proteomes" id="UP001294412"/>
    </source>
</evidence>
<keyword evidence="3" id="KW-1185">Reference proteome</keyword>